<evidence type="ECO:0000313" key="7">
    <source>
        <dbReference type="EMBL" id="MCB8881735.1"/>
    </source>
</evidence>
<dbReference type="InterPro" id="IPR011335">
    <property type="entry name" value="Restrct_endonuc-II-like"/>
</dbReference>
<comment type="similarity">
    <text evidence="6">Belongs to the Vsr family.</text>
</comment>
<reference evidence="7 8" key="1">
    <citation type="journal article" date="2021" name="Microorganisms">
        <title>Acidisoma silvae sp. nov. and Acidisomacellulosilytica sp. nov., Two Acidophilic Bacteria Isolated from Decaying Wood, Hydrolyzing Cellulose and Producing Poly-3-hydroxybutyrate.</title>
        <authorList>
            <person name="Mieszkin S."/>
            <person name="Pouder E."/>
            <person name="Uroz S."/>
            <person name="Simon-Colin C."/>
            <person name="Alain K."/>
        </authorList>
    </citation>
    <scope>NUCLEOTIDE SEQUENCE [LARGE SCALE GENOMIC DNA]</scope>
    <source>
        <strain evidence="7 8">HW T5.17</strain>
    </source>
</reference>
<keyword evidence="3" id="KW-0227">DNA damage</keyword>
<comment type="caution">
    <text evidence="7">The sequence shown here is derived from an EMBL/GenBank/DDBJ whole genome shotgun (WGS) entry which is preliminary data.</text>
</comment>
<evidence type="ECO:0000256" key="1">
    <source>
        <dbReference type="ARBA" id="ARBA00022722"/>
    </source>
</evidence>
<keyword evidence="4" id="KW-0378">Hydrolase</keyword>
<name>A0A963Z482_9PROT</name>
<keyword evidence="5" id="KW-0234">DNA repair</keyword>
<dbReference type="NCBIfam" id="TIGR00632">
    <property type="entry name" value="vsr"/>
    <property type="match status" value="1"/>
</dbReference>
<organism evidence="7 8">
    <name type="scientific">Acidisoma cellulosilyticum</name>
    <dbReference type="NCBI Taxonomy" id="2802395"/>
    <lineage>
        <taxon>Bacteria</taxon>
        <taxon>Pseudomonadati</taxon>
        <taxon>Pseudomonadota</taxon>
        <taxon>Alphaproteobacteria</taxon>
        <taxon>Acetobacterales</taxon>
        <taxon>Acidocellaceae</taxon>
        <taxon>Acidisoma</taxon>
    </lineage>
</organism>
<dbReference type="GO" id="GO:0004519">
    <property type="term" value="F:endonuclease activity"/>
    <property type="evidence" value="ECO:0007669"/>
    <property type="project" value="UniProtKB-KW"/>
</dbReference>
<evidence type="ECO:0000256" key="4">
    <source>
        <dbReference type="ARBA" id="ARBA00022801"/>
    </source>
</evidence>
<dbReference type="GO" id="GO:0006298">
    <property type="term" value="P:mismatch repair"/>
    <property type="evidence" value="ECO:0007669"/>
    <property type="project" value="InterPro"/>
</dbReference>
<dbReference type="GO" id="GO:0016787">
    <property type="term" value="F:hydrolase activity"/>
    <property type="evidence" value="ECO:0007669"/>
    <property type="project" value="UniProtKB-KW"/>
</dbReference>
<evidence type="ECO:0000256" key="2">
    <source>
        <dbReference type="ARBA" id="ARBA00022759"/>
    </source>
</evidence>
<dbReference type="Proteomes" id="UP000721844">
    <property type="component" value="Unassembled WGS sequence"/>
</dbReference>
<dbReference type="InterPro" id="IPR004603">
    <property type="entry name" value="DNA_mismatch_endonuc_vsr"/>
</dbReference>
<dbReference type="EMBL" id="JAESVA010000005">
    <property type="protein sequence ID" value="MCB8881735.1"/>
    <property type="molecule type" value="Genomic_DNA"/>
</dbReference>
<dbReference type="SUPFAM" id="SSF52980">
    <property type="entry name" value="Restriction endonuclease-like"/>
    <property type="match status" value="1"/>
</dbReference>
<proteinExistence type="inferred from homology"/>
<dbReference type="CDD" id="cd00221">
    <property type="entry name" value="Vsr"/>
    <property type="match status" value="1"/>
</dbReference>
<evidence type="ECO:0000313" key="8">
    <source>
        <dbReference type="Proteomes" id="UP000721844"/>
    </source>
</evidence>
<evidence type="ECO:0000256" key="3">
    <source>
        <dbReference type="ARBA" id="ARBA00022763"/>
    </source>
</evidence>
<evidence type="ECO:0000256" key="6">
    <source>
        <dbReference type="ARBA" id="ARBA00029466"/>
    </source>
</evidence>
<keyword evidence="2 7" id="KW-0255">Endonuclease</keyword>
<dbReference type="Gene3D" id="3.40.960.10">
    <property type="entry name" value="VSR Endonuclease"/>
    <property type="match status" value="1"/>
</dbReference>
<dbReference type="AlphaFoldDB" id="A0A963Z482"/>
<protein>
    <submittedName>
        <fullName evidence="7">DNA mismatch endonuclease Vsr</fullName>
    </submittedName>
</protein>
<evidence type="ECO:0000256" key="5">
    <source>
        <dbReference type="ARBA" id="ARBA00023204"/>
    </source>
</evidence>
<dbReference type="PIRSF" id="PIRSF018267">
    <property type="entry name" value="VSR_endonuc"/>
    <property type="match status" value="1"/>
</dbReference>
<keyword evidence="1" id="KW-0540">Nuclease</keyword>
<keyword evidence="8" id="KW-1185">Reference proteome</keyword>
<accession>A0A963Z482</accession>
<dbReference type="Pfam" id="PF03852">
    <property type="entry name" value="Vsr"/>
    <property type="match status" value="1"/>
</dbReference>
<sequence length="127" mass="14586">MAAIRTGNTKPELAVRRALHARGFRYRLHVKALPGTPDLVMPGRRVAVFVHGCFWHGCLKCDRGIRRPKENAEFWAKKLTQNQARDSRNVVDLQALGWRVVTFWECDTRSKEKLESAIDGLQTFVRV</sequence>
<gene>
    <name evidence="7" type="primary">vsr</name>
    <name evidence="7" type="ORF">ACELLULO517_15915</name>
</gene>